<accession>A0A0W0SLY5</accession>
<reference evidence="1 2" key="1">
    <citation type="submission" date="2015-11" db="EMBL/GenBank/DDBJ databases">
        <title>Genomic analysis of 38 Legionella species identifies large and diverse effector repertoires.</title>
        <authorList>
            <person name="Burstein D."/>
            <person name="Amaro F."/>
            <person name="Zusman T."/>
            <person name="Lifshitz Z."/>
            <person name="Cohen O."/>
            <person name="Gilbert J.A."/>
            <person name="Pupko T."/>
            <person name="Shuman H.A."/>
            <person name="Segal G."/>
        </authorList>
    </citation>
    <scope>NUCLEOTIDE SEQUENCE [LARGE SCALE GENOMIC DNA]</scope>
    <source>
        <strain evidence="1 2">ATCC 700990</strain>
    </source>
</reference>
<gene>
    <name evidence="1" type="ORF">Ldro_2986</name>
</gene>
<dbReference type="EMBL" id="LNXY01000032">
    <property type="protein sequence ID" value="KTC84383.1"/>
    <property type="molecule type" value="Genomic_DNA"/>
</dbReference>
<organism evidence="1 2">
    <name type="scientific">Legionella drozanskii LLAP-1</name>
    <dbReference type="NCBI Taxonomy" id="1212489"/>
    <lineage>
        <taxon>Bacteria</taxon>
        <taxon>Pseudomonadati</taxon>
        <taxon>Pseudomonadota</taxon>
        <taxon>Gammaproteobacteria</taxon>
        <taxon>Legionellales</taxon>
        <taxon>Legionellaceae</taxon>
        <taxon>Legionella</taxon>
    </lineage>
</organism>
<protein>
    <submittedName>
        <fullName evidence="1">Uncharacterized protein</fullName>
    </submittedName>
</protein>
<proteinExistence type="predicted"/>
<evidence type="ECO:0000313" key="2">
    <source>
        <dbReference type="Proteomes" id="UP000054736"/>
    </source>
</evidence>
<name>A0A0W0SLY5_9GAMM</name>
<evidence type="ECO:0000313" key="1">
    <source>
        <dbReference type="EMBL" id="KTC84383.1"/>
    </source>
</evidence>
<dbReference type="Proteomes" id="UP000054736">
    <property type="component" value="Unassembled WGS sequence"/>
</dbReference>
<dbReference type="AlphaFoldDB" id="A0A0W0SLY5"/>
<comment type="caution">
    <text evidence="1">The sequence shown here is derived from an EMBL/GenBank/DDBJ whole genome shotgun (WGS) entry which is preliminary data.</text>
</comment>
<sequence length="57" mass="6765">MALISAKITPEKEKIKIEITKYIYSEIKAYCSWAGIEMYQSFYYSIIKIKKYTNILC</sequence>
<keyword evidence="2" id="KW-1185">Reference proteome</keyword>